<keyword evidence="5 6" id="KW-0472">Membrane</keyword>
<gene>
    <name evidence="8" type="primary">LOC108678711</name>
</gene>
<feature type="transmembrane region" description="Helical" evidence="6">
    <location>
        <begin position="100"/>
        <end position="120"/>
    </location>
</feature>
<comment type="similarity">
    <text evidence="2">Belongs to the TDE1 family.</text>
</comment>
<keyword evidence="3 6" id="KW-0812">Transmembrane</keyword>
<dbReference type="GO" id="GO:0016020">
    <property type="term" value="C:membrane"/>
    <property type="evidence" value="ECO:0007669"/>
    <property type="project" value="UniProtKB-SubCell"/>
</dbReference>
<evidence type="ECO:0000256" key="6">
    <source>
        <dbReference type="SAM" id="Phobius"/>
    </source>
</evidence>
<dbReference type="Pfam" id="PF03348">
    <property type="entry name" value="Serinc"/>
    <property type="match status" value="1"/>
</dbReference>
<feature type="transmembrane region" description="Helical" evidence="6">
    <location>
        <begin position="446"/>
        <end position="466"/>
    </location>
</feature>
<reference evidence="8" key="1">
    <citation type="submission" date="2025-08" db="UniProtKB">
        <authorList>
            <consortium name="RefSeq"/>
        </authorList>
    </citation>
    <scope>IDENTIFICATION</scope>
    <source>
        <tissue evidence="8">Whole organism</tissue>
    </source>
</reference>
<sequence length="565" mass="62971">MDETEEPYSEIDRSCIRSQCKCLCGGGACRLCCHWCPSVRESTSTRASYIFFLVLSIGVMIIMMSDTVQKYVMDKVMNRNAVCSYIGAGEKCEQVLGYMAVYRLGLAIMLYHLLLAALSFRVKESRGCRAAIHNGMWFYKVMLMLGLIVAIFIIPDPYEYFIRVWMYVAMVGAGLFIIIQMILLVFMVHGWADTIVRRVNDGGSPCCWYGVVMAGATMSSYGACVGATALLYYYFAWDRNCHKNQWFILVNFGACVVVSVVAACRRGKNTLGVRLFQSSMICLYVHYLTWNALSSAPRSFQADIAAPIIGSSKWPSSFNTHSFHQRFYCGPGKDEMMWTDAVMPYISVIIMIVTVVSGSIGTSGPDNCNALKFPDCPITGRPQQPPADDTGGQKLIRNEKFGVAYSYPLFHIMLALATLFMMMSLTGWYTPQKANLVTFGRSWSSVWIKMASSWLCLLIYLFSTLFPSIVPKRYQPLLEVTQAVALSRAPSRVSCYSAGGYPLNGSTRSIGRGYFGSSVSLSVSERLRRYSQSSQYASHQSSIDAVPLTPSERPPTIVCHQETTV</sequence>
<feature type="transmembrane region" description="Helical" evidence="6">
    <location>
        <begin position="404"/>
        <end position="426"/>
    </location>
</feature>
<feature type="transmembrane region" description="Helical" evidence="6">
    <location>
        <begin position="207"/>
        <end position="234"/>
    </location>
</feature>
<dbReference type="KEGG" id="hazt:108678711"/>
<dbReference type="GeneID" id="108678711"/>
<evidence type="ECO:0000256" key="1">
    <source>
        <dbReference type="ARBA" id="ARBA00004141"/>
    </source>
</evidence>
<feature type="transmembrane region" description="Helical" evidence="6">
    <location>
        <begin position="141"/>
        <end position="158"/>
    </location>
</feature>
<evidence type="ECO:0000256" key="2">
    <source>
        <dbReference type="ARBA" id="ARBA00006665"/>
    </source>
</evidence>
<evidence type="ECO:0000256" key="4">
    <source>
        <dbReference type="ARBA" id="ARBA00022989"/>
    </source>
</evidence>
<proteinExistence type="inferred from homology"/>
<dbReference type="Proteomes" id="UP000694843">
    <property type="component" value="Unplaced"/>
</dbReference>
<evidence type="ECO:0000256" key="3">
    <source>
        <dbReference type="ARBA" id="ARBA00022692"/>
    </source>
</evidence>
<dbReference type="InterPro" id="IPR005016">
    <property type="entry name" value="TDE1/TMS"/>
</dbReference>
<protein>
    <submittedName>
        <fullName evidence="8">Probable serine incorporator</fullName>
    </submittedName>
</protein>
<comment type="subcellular location">
    <subcellularLocation>
        <location evidence="1">Membrane</location>
        <topology evidence="1">Multi-pass membrane protein</topology>
    </subcellularLocation>
</comment>
<keyword evidence="7" id="KW-1185">Reference proteome</keyword>
<dbReference type="AlphaFoldDB" id="A0A8B7PBR4"/>
<organism evidence="7 8">
    <name type="scientific">Hyalella azteca</name>
    <name type="common">Amphipod</name>
    <dbReference type="NCBI Taxonomy" id="294128"/>
    <lineage>
        <taxon>Eukaryota</taxon>
        <taxon>Metazoa</taxon>
        <taxon>Ecdysozoa</taxon>
        <taxon>Arthropoda</taxon>
        <taxon>Crustacea</taxon>
        <taxon>Multicrustacea</taxon>
        <taxon>Malacostraca</taxon>
        <taxon>Eumalacostraca</taxon>
        <taxon>Peracarida</taxon>
        <taxon>Amphipoda</taxon>
        <taxon>Senticaudata</taxon>
        <taxon>Talitrida</taxon>
        <taxon>Talitroidea</taxon>
        <taxon>Hyalellidae</taxon>
        <taxon>Hyalella</taxon>
    </lineage>
</organism>
<keyword evidence="4 6" id="KW-1133">Transmembrane helix</keyword>
<evidence type="ECO:0000256" key="5">
    <source>
        <dbReference type="ARBA" id="ARBA00023136"/>
    </source>
</evidence>
<dbReference type="RefSeq" id="XP_018022661.1">
    <property type="nucleotide sequence ID" value="XM_018167172.2"/>
</dbReference>
<evidence type="ECO:0000313" key="8">
    <source>
        <dbReference type="RefSeq" id="XP_018022661.1"/>
    </source>
</evidence>
<evidence type="ECO:0000313" key="7">
    <source>
        <dbReference type="Proteomes" id="UP000694843"/>
    </source>
</evidence>
<feature type="transmembrane region" description="Helical" evidence="6">
    <location>
        <begin position="271"/>
        <end position="290"/>
    </location>
</feature>
<feature type="transmembrane region" description="Helical" evidence="6">
    <location>
        <begin position="47"/>
        <end position="65"/>
    </location>
</feature>
<dbReference type="OrthoDB" id="5963193at2759"/>
<name>A0A8B7PBR4_HYAAZ</name>
<feature type="transmembrane region" description="Helical" evidence="6">
    <location>
        <begin position="164"/>
        <end position="186"/>
    </location>
</feature>
<feature type="transmembrane region" description="Helical" evidence="6">
    <location>
        <begin position="246"/>
        <end position="264"/>
    </location>
</feature>
<feature type="transmembrane region" description="Helical" evidence="6">
    <location>
        <begin position="342"/>
        <end position="362"/>
    </location>
</feature>
<accession>A0A8B7PBR4</accession>
<dbReference type="PANTHER" id="PTHR10383">
    <property type="entry name" value="SERINE INCORPORATOR"/>
    <property type="match status" value="1"/>
</dbReference>
<dbReference type="PANTHER" id="PTHR10383:SF9">
    <property type="entry name" value="SERINE INCORPORATOR, ISOFORM F"/>
    <property type="match status" value="1"/>
</dbReference>